<sequence>MSPLRTLPVALAGLLAACAGPMRAARDNPLPPPAQGRAGIREPDAGPARGVAPVRASAVTRPLPRALAVERAVGTAARLVGAREIAVDGVRYGDRCAALVRAAYAQAGAPLPAEADPRELHALARDRGAARRWAPAAGDLAFLADRPGGPVEHVGLVESAAGDGTAVVLHLTEHGVARFRVNLGKAWKLKGEDGRTVNDLLVVGGGRLPAGRLLVGYARLL</sequence>
<dbReference type="KEGG" id="acp:A2cp1_2121"/>
<evidence type="ECO:0008006" key="5">
    <source>
        <dbReference type="Google" id="ProtNLM"/>
    </source>
</evidence>
<gene>
    <name evidence="3" type="ordered locus">A2cp1_2121</name>
</gene>
<feature type="region of interest" description="Disordered" evidence="1">
    <location>
        <begin position="26"/>
        <end position="50"/>
    </location>
</feature>
<evidence type="ECO:0000256" key="2">
    <source>
        <dbReference type="SAM" id="SignalP"/>
    </source>
</evidence>
<dbReference type="AlphaFoldDB" id="B8J955"/>
<organism evidence="3 4">
    <name type="scientific">Anaeromyxobacter dehalogenans (strain ATCC BAA-258 / DSM 21875 / 2CP-1)</name>
    <dbReference type="NCBI Taxonomy" id="455488"/>
    <lineage>
        <taxon>Bacteria</taxon>
        <taxon>Pseudomonadati</taxon>
        <taxon>Myxococcota</taxon>
        <taxon>Myxococcia</taxon>
        <taxon>Myxococcales</taxon>
        <taxon>Cystobacterineae</taxon>
        <taxon>Anaeromyxobacteraceae</taxon>
        <taxon>Anaeromyxobacter</taxon>
    </lineage>
</organism>
<evidence type="ECO:0000256" key="1">
    <source>
        <dbReference type="SAM" id="MobiDB-lite"/>
    </source>
</evidence>
<protein>
    <recommendedName>
        <fullName evidence="5">NlpC/P60 domain-containing protein</fullName>
    </recommendedName>
</protein>
<keyword evidence="4" id="KW-1185">Reference proteome</keyword>
<dbReference type="RefSeq" id="WP_012633313.1">
    <property type="nucleotide sequence ID" value="NC_011891.1"/>
</dbReference>
<dbReference type="EMBL" id="CP001359">
    <property type="protein sequence ID" value="ACL65461.1"/>
    <property type="molecule type" value="Genomic_DNA"/>
</dbReference>
<feature type="chain" id="PRO_5002872622" description="NlpC/P60 domain-containing protein" evidence="2">
    <location>
        <begin position="25"/>
        <end position="221"/>
    </location>
</feature>
<dbReference type="HOGENOM" id="CLU_1275515_0_0_7"/>
<dbReference type="Proteomes" id="UP000007089">
    <property type="component" value="Chromosome"/>
</dbReference>
<dbReference type="PROSITE" id="PS51257">
    <property type="entry name" value="PROKAR_LIPOPROTEIN"/>
    <property type="match status" value="1"/>
</dbReference>
<evidence type="ECO:0000313" key="4">
    <source>
        <dbReference type="Proteomes" id="UP000007089"/>
    </source>
</evidence>
<accession>B8J955</accession>
<reference evidence="3" key="1">
    <citation type="submission" date="2009-01" db="EMBL/GenBank/DDBJ databases">
        <title>Complete sequence of Anaeromyxobacter dehalogenans 2CP-1.</title>
        <authorList>
            <consortium name="US DOE Joint Genome Institute"/>
            <person name="Lucas S."/>
            <person name="Copeland A."/>
            <person name="Lapidus A."/>
            <person name="Glavina del Rio T."/>
            <person name="Dalin E."/>
            <person name="Tice H."/>
            <person name="Bruce D."/>
            <person name="Goodwin L."/>
            <person name="Pitluck S."/>
            <person name="Saunders E."/>
            <person name="Brettin T."/>
            <person name="Detter J.C."/>
            <person name="Han C."/>
            <person name="Larimer F."/>
            <person name="Land M."/>
            <person name="Hauser L."/>
            <person name="Kyrpides N."/>
            <person name="Ovchinnikova G."/>
            <person name="Beliaev A.S."/>
            <person name="Richardson P."/>
        </authorList>
    </citation>
    <scope>NUCLEOTIDE SEQUENCE</scope>
    <source>
        <strain evidence="3">2CP-1</strain>
    </source>
</reference>
<evidence type="ECO:0000313" key="3">
    <source>
        <dbReference type="EMBL" id="ACL65461.1"/>
    </source>
</evidence>
<feature type="signal peptide" evidence="2">
    <location>
        <begin position="1"/>
        <end position="24"/>
    </location>
</feature>
<proteinExistence type="predicted"/>
<dbReference type="SUPFAM" id="SSF54001">
    <property type="entry name" value="Cysteine proteinases"/>
    <property type="match status" value="1"/>
</dbReference>
<name>B8J955_ANAD2</name>
<dbReference type="InterPro" id="IPR038765">
    <property type="entry name" value="Papain-like_cys_pep_sf"/>
</dbReference>
<keyword evidence="2" id="KW-0732">Signal</keyword>